<evidence type="ECO:0000256" key="1">
    <source>
        <dbReference type="SAM" id="MobiDB-lite"/>
    </source>
</evidence>
<sequence length="228" mass="24517">MPGRRHHPGHHGPHGAYPRHGSPPPPGDEGLASSAPEGAQRGHGRHHREPGSPRRYVHRYHGPQPPAPPQVPGEFFPIDPEARGAILLPPGPPPAHEEFVHIPPLHTEDVPRSPGAAPPPPPQGEDHPRSPGAPDERERRRRHGPGRRHHNHGPPQTPFDAFFGGGWGTDFNRMFGLNPAQPGAGFVPGGPEPWAGREGGARWGQPPHARASRAFWGPEESSGSSEEA</sequence>
<feature type="region of interest" description="Disordered" evidence="1">
    <location>
        <begin position="1"/>
        <end position="165"/>
    </location>
</feature>
<organism evidence="2 3">
    <name type="scientific">Rhodofomes roseus</name>
    <dbReference type="NCBI Taxonomy" id="34475"/>
    <lineage>
        <taxon>Eukaryota</taxon>
        <taxon>Fungi</taxon>
        <taxon>Dikarya</taxon>
        <taxon>Basidiomycota</taxon>
        <taxon>Agaricomycotina</taxon>
        <taxon>Agaricomycetes</taxon>
        <taxon>Polyporales</taxon>
        <taxon>Rhodofomes</taxon>
    </lineage>
</organism>
<feature type="compositionally biased region" description="Basic residues" evidence="1">
    <location>
        <begin position="139"/>
        <end position="152"/>
    </location>
</feature>
<feature type="compositionally biased region" description="Basic and acidic residues" evidence="1">
    <location>
        <begin position="124"/>
        <end position="138"/>
    </location>
</feature>
<feature type="compositionally biased region" description="Basic residues" evidence="1">
    <location>
        <begin position="1"/>
        <end position="13"/>
    </location>
</feature>
<dbReference type="EMBL" id="SEKV01000765">
    <property type="protein sequence ID" value="TFY53876.1"/>
    <property type="molecule type" value="Genomic_DNA"/>
</dbReference>
<gene>
    <name evidence="2" type="ORF">EVJ58_g9194</name>
</gene>
<feature type="compositionally biased region" description="Low complexity" evidence="1">
    <location>
        <begin position="219"/>
        <end position="228"/>
    </location>
</feature>
<protein>
    <submittedName>
        <fullName evidence="2">Uncharacterized protein</fullName>
    </submittedName>
</protein>
<reference evidence="2 3" key="1">
    <citation type="submission" date="2019-01" db="EMBL/GenBank/DDBJ databases">
        <title>Genome sequencing of the rare red list fungi Fomitopsis rosea.</title>
        <authorList>
            <person name="Buettner E."/>
            <person name="Kellner H."/>
        </authorList>
    </citation>
    <scope>NUCLEOTIDE SEQUENCE [LARGE SCALE GENOMIC DNA]</scope>
    <source>
        <strain evidence="2 3">DSM 105464</strain>
    </source>
</reference>
<feature type="region of interest" description="Disordered" evidence="1">
    <location>
        <begin position="182"/>
        <end position="228"/>
    </location>
</feature>
<dbReference type="AlphaFoldDB" id="A0A4Y9XUR9"/>
<dbReference type="Proteomes" id="UP000298390">
    <property type="component" value="Unassembled WGS sequence"/>
</dbReference>
<proteinExistence type="predicted"/>
<evidence type="ECO:0000313" key="2">
    <source>
        <dbReference type="EMBL" id="TFY53876.1"/>
    </source>
</evidence>
<accession>A0A4Y9XUR9</accession>
<comment type="caution">
    <text evidence="2">The sequence shown here is derived from an EMBL/GenBank/DDBJ whole genome shotgun (WGS) entry which is preliminary data.</text>
</comment>
<feature type="compositionally biased region" description="Basic and acidic residues" evidence="1">
    <location>
        <begin position="95"/>
        <end position="111"/>
    </location>
</feature>
<name>A0A4Y9XUR9_9APHY</name>
<evidence type="ECO:0000313" key="3">
    <source>
        <dbReference type="Proteomes" id="UP000298390"/>
    </source>
</evidence>